<dbReference type="PANTHER" id="PTHR28254">
    <property type="entry name" value="CYTOCHROME B-C1 COMPLEX SUBUNIT 10"/>
    <property type="match status" value="1"/>
</dbReference>
<dbReference type="STRING" id="644358.A0A0C4DNK6"/>
<dbReference type="EMBL" id="GL876966">
    <property type="protein sequence ID" value="KLU82325.1"/>
    <property type="molecule type" value="Genomic_DNA"/>
</dbReference>
<keyword evidence="1" id="KW-1133">Transmembrane helix</keyword>
<gene>
    <name evidence="2" type="ORF">MAPG_01398</name>
</gene>
<dbReference type="eggNOG" id="ENOG502SBV5">
    <property type="taxonomic scope" value="Eukaryota"/>
</dbReference>
<dbReference type="InterPro" id="IPR019182">
    <property type="entry name" value="Cytochrome_b-c1_su10_fun"/>
</dbReference>
<dbReference type="VEuPathDB" id="FungiDB:MAPG_01398"/>
<dbReference type="GO" id="GO:0005739">
    <property type="term" value="C:mitochondrion"/>
    <property type="evidence" value="ECO:0007669"/>
    <property type="project" value="GOC"/>
</dbReference>
<evidence type="ECO:0000313" key="2">
    <source>
        <dbReference type="EMBL" id="KLU82325.1"/>
    </source>
</evidence>
<protein>
    <submittedName>
        <fullName evidence="2 3">Uncharacterized protein</fullName>
    </submittedName>
</protein>
<accession>A0A0C4DNK6</accession>
<dbReference type="Pfam" id="PF09796">
    <property type="entry name" value="QCR10"/>
    <property type="match status" value="1"/>
</dbReference>
<keyword evidence="4" id="KW-1185">Reference proteome</keyword>
<reference evidence="4" key="2">
    <citation type="submission" date="2010-05" db="EMBL/GenBank/DDBJ databases">
        <title>The genome sequence of Magnaporthe poae strain ATCC 64411.</title>
        <authorList>
            <person name="Ma L.-J."/>
            <person name="Dead R."/>
            <person name="Young S."/>
            <person name="Zeng Q."/>
            <person name="Koehrsen M."/>
            <person name="Alvarado L."/>
            <person name="Berlin A."/>
            <person name="Chapman S.B."/>
            <person name="Chen Z."/>
            <person name="Freedman E."/>
            <person name="Gellesch M."/>
            <person name="Goldberg J."/>
            <person name="Griggs A."/>
            <person name="Gujja S."/>
            <person name="Heilman E.R."/>
            <person name="Heiman D."/>
            <person name="Hepburn T."/>
            <person name="Howarth C."/>
            <person name="Jen D."/>
            <person name="Larson L."/>
            <person name="Mehta T."/>
            <person name="Neiman D."/>
            <person name="Pearson M."/>
            <person name="Roberts A."/>
            <person name="Saif S."/>
            <person name="Shea T."/>
            <person name="Shenoy N."/>
            <person name="Sisk P."/>
            <person name="Stolte C."/>
            <person name="Sykes S."/>
            <person name="Walk T."/>
            <person name="White J."/>
            <person name="Yandava C."/>
            <person name="Haas B."/>
            <person name="Nusbaum C."/>
            <person name="Birren B."/>
        </authorList>
    </citation>
    <scope>NUCLEOTIDE SEQUENCE [LARGE SCALE GENOMIC DNA]</scope>
    <source>
        <strain evidence="4">ATCC 64411 / 73-15</strain>
    </source>
</reference>
<keyword evidence="1" id="KW-0472">Membrane</keyword>
<dbReference type="AlphaFoldDB" id="A0A0C4DNK6"/>
<reference evidence="3" key="4">
    <citation type="journal article" date="2015" name="G3 (Bethesda)">
        <title>Genome sequences of three phytopathogenic species of the Magnaporthaceae family of fungi.</title>
        <authorList>
            <person name="Okagaki L.H."/>
            <person name="Nunes C.C."/>
            <person name="Sailsbery J."/>
            <person name="Clay B."/>
            <person name="Brown D."/>
            <person name="John T."/>
            <person name="Oh Y."/>
            <person name="Young N."/>
            <person name="Fitzgerald M."/>
            <person name="Haas B.J."/>
            <person name="Zeng Q."/>
            <person name="Young S."/>
            <person name="Adiconis X."/>
            <person name="Fan L."/>
            <person name="Levin J.Z."/>
            <person name="Mitchell T.K."/>
            <person name="Okubara P.A."/>
            <person name="Farman M.L."/>
            <person name="Kohn L.M."/>
            <person name="Birren B."/>
            <person name="Ma L.-J."/>
            <person name="Dean R.A."/>
        </authorList>
    </citation>
    <scope>NUCLEOTIDE SEQUENCE</scope>
    <source>
        <strain evidence="3">ATCC 64411 / 73-15</strain>
    </source>
</reference>
<feature type="transmembrane region" description="Helical" evidence="1">
    <location>
        <begin position="33"/>
        <end position="55"/>
    </location>
</feature>
<dbReference type="Proteomes" id="UP000011715">
    <property type="component" value="Unassembled WGS sequence"/>
</dbReference>
<proteinExistence type="predicted"/>
<evidence type="ECO:0000313" key="3">
    <source>
        <dbReference type="EnsemblFungi" id="MAPG_01398T0"/>
    </source>
</evidence>
<reference evidence="3" key="5">
    <citation type="submission" date="2015-06" db="UniProtKB">
        <authorList>
            <consortium name="EnsemblFungi"/>
        </authorList>
    </citation>
    <scope>IDENTIFICATION</scope>
    <source>
        <strain evidence="3">ATCC 64411</strain>
    </source>
</reference>
<dbReference type="PANTHER" id="PTHR28254:SF1">
    <property type="entry name" value="CYTOCHROME B-C1 COMPLEX SUBUNIT 10, MITOCHONDRIAL"/>
    <property type="match status" value="1"/>
</dbReference>
<keyword evidence="1" id="KW-0812">Transmembrane</keyword>
<dbReference type="GO" id="GO:0006122">
    <property type="term" value="P:mitochondrial electron transport, ubiquinol to cytochrome c"/>
    <property type="evidence" value="ECO:0007669"/>
    <property type="project" value="InterPro"/>
</dbReference>
<organism evidence="3 4">
    <name type="scientific">Magnaporthiopsis poae (strain ATCC 64411 / 73-15)</name>
    <name type="common">Kentucky bluegrass fungus</name>
    <name type="synonym">Magnaporthe poae</name>
    <dbReference type="NCBI Taxonomy" id="644358"/>
    <lineage>
        <taxon>Eukaryota</taxon>
        <taxon>Fungi</taxon>
        <taxon>Dikarya</taxon>
        <taxon>Ascomycota</taxon>
        <taxon>Pezizomycotina</taxon>
        <taxon>Sordariomycetes</taxon>
        <taxon>Sordariomycetidae</taxon>
        <taxon>Magnaporthales</taxon>
        <taxon>Magnaporthaceae</taxon>
        <taxon>Magnaporthiopsis</taxon>
    </lineage>
</organism>
<evidence type="ECO:0000256" key="1">
    <source>
        <dbReference type="SAM" id="Phobius"/>
    </source>
</evidence>
<dbReference type="OrthoDB" id="2391627at2759"/>
<dbReference type="OMA" id="DKFFTHE"/>
<name>A0A0C4DNK6_MAGP6</name>
<dbReference type="EnsemblFungi" id="MAPG_01398T0">
    <property type="protein sequence ID" value="MAPG_01398T0"/>
    <property type="gene ID" value="MAPG_01398"/>
</dbReference>
<evidence type="ECO:0000313" key="4">
    <source>
        <dbReference type="Proteomes" id="UP000011715"/>
    </source>
</evidence>
<sequence>MLGQPDSYRSPFAPKYHYQPNFHGFTMKQAVRLGIRTGGFGAVALGAVIFFASGIPRVQKDVLGVFPPLAKYYQKDIPASDNPF</sequence>
<reference evidence="2" key="3">
    <citation type="submission" date="2011-03" db="EMBL/GenBank/DDBJ databases">
        <title>Annotation of Magnaporthe poae ATCC 64411.</title>
        <authorList>
            <person name="Ma L.-J."/>
            <person name="Dead R."/>
            <person name="Young S.K."/>
            <person name="Zeng Q."/>
            <person name="Gargeya S."/>
            <person name="Fitzgerald M."/>
            <person name="Haas B."/>
            <person name="Abouelleil A."/>
            <person name="Alvarado L."/>
            <person name="Arachchi H.M."/>
            <person name="Berlin A."/>
            <person name="Brown A."/>
            <person name="Chapman S.B."/>
            <person name="Chen Z."/>
            <person name="Dunbar C."/>
            <person name="Freedman E."/>
            <person name="Gearin G."/>
            <person name="Gellesch M."/>
            <person name="Goldberg J."/>
            <person name="Griggs A."/>
            <person name="Gujja S."/>
            <person name="Heiman D."/>
            <person name="Howarth C."/>
            <person name="Larson L."/>
            <person name="Lui A."/>
            <person name="MacDonald P.J.P."/>
            <person name="Mehta T."/>
            <person name="Montmayeur A."/>
            <person name="Murphy C."/>
            <person name="Neiman D."/>
            <person name="Pearson M."/>
            <person name="Priest M."/>
            <person name="Roberts A."/>
            <person name="Saif S."/>
            <person name="Shea T."/>
            <person name="Shenoy N."/>
            <person name="Sisk P."/>
            <person name="Stolte C."/>
            <person name="Sykes S."/>
            <person name="Yandava C."/>
            <person name="Wortman J."/>
            <person name="Nusbaum C."/>
            <person name="Birren B."/>
        </authorList>
    </citation>
    <scope>NUCLEOTIDE SEQUENCE</scope>
    <source>
        <strain evidence="2">ATCC 64411</strain>
    </source>
</reference>
<dbReference type="EMBL" id="ADBL01000336">
    <property type="status" value="NOT_ANNOTATED_CDS"/>
    <property type="molecule type" value="Genomic_DNA"/>
</dbReference>
<reference evidence="2" key="1">
    <citation type="submission" date="2010-05" db="EMBL/GenBank/DDBJ databases">
        <title>The Genome Sequence of Magnaporthe poae strain ATCC 64411.</title>
        <authorList>
            <consortium name="The Broad Institute Genome Sequencing Platform"/>
            <consortium name="Broad Institute Genome Sequencing Center for Infectious Disease"/>
            <person name="Ma L.-J."/>
            <person name="Dead R."/>
            <person name="Young S."/>
            <person name="Zeng Q."/>
            <person name="Koehrsen M."/>
            <person name="Alvarado L."/>
            <person name="Berlin A."/>
            <person name="Chapman S.B."/>
            <person name="Chen Z."/>
            <person name="Freedman E."/>
            <person name="Gellesch M."/>
            <person name="Goldberg J."/>
            <person name="Griggs A."/>
            <person name="Gujja S."/>
            <person name="Heilman E.R."/>
            <person name="Heiman D."/>
            <person name="Hepburn T."/>
            <person name="Howarth C."/>
            <person name="Jen D."/>
            <person name="Larson L."/>
            <person name="Mehta T."/>
            <person name="Neiman D."/>
            <person name="Pearson M."/>
            <person name="Roberts A."/>
            <person name="Saif S."/>
            <person name="Shea T."/>
            <person name="Shenoy N."/>
            <person name="Sisk P."/>
            <person name="Stolte C."/>
            <person name="Sykes S."/>
            <person name="Walk T."/>
            <person name="White J."/>
            <person name="Yandava C."/>
            <person name="Haas B."/>
            <person name="Nusbaum C."/>
            <person name="Birren B."/>
        </authorList>
    </citation>
    <scope>NUCLEOTIDE SEQUENCE</scope>
    <source>
        <strain evidence="2">ATCC 64411</strain>
    </source>
</reference>